<organism evidence="2">
    <name type="scientific">marine sediment metagenome</name>
    <dbReference type="NCBI Taxonomy" id="412755"/>
    <lineage>
        <taxon>unclassified sequences</taxon>
        <taxon>metagenomes</taxon>
        <taxon>ecological metagenomes</taxon>
    </lineage>
</organism>
<keyword evidence="1" id="KW-1133">Transmembrane helix</keyword>
<protein>
    <submittedName>
        <fullName evidence="2">Uncharacterized protein</fullName>
    </submittedName>
</protein>
<keyword evidence="1" id="KW-0472">Membrane</keyword>
<dbReference type="EMBL" id="LAZR01003746">
    <property type="protein sequence ID" value="KKN15098.1"/>
    <property type="molecule type" value="Genomic_DNA"/>
</dbReference>
<feature type="transmembrane region" description="Helical" evidence="1">
    <location>
        <begin position="6"/>
        <end position="25"/>
    </location>
</feature>
<proteinExistence type="predicted"/>
<name>A0A0F9RCU1_9ZZZZ</name>
<gene>
    <name evidence="2" type="ORF">LCGC14_0989470</name>
</gene>
<sequence length="53" mass="5868">MGDKTVWGLVSRVGFPIFVALWFMFRLEGQMAGLKRAIVELTMAINGLLLRGG</sequence>
<dbReference type="Pfam" id="PF12841">
    <property type="entry name" value="YvrJ"/>
    <property type="match status" value="1"/>
</dbReference>
<evidence type="ECO:0000313" key="2">
    <source>
        <dbReference type="EMBL" id="KKN15098.1"/>
    </source>
</evidence>
<dbReference type="AlphaFoldDB" id="A0A0F9RCU1"/>
<evidence type="ECO:0000256" key="1">
    <source>
        <dbReference type="SAM" id="Phobius"/>
    </source>
</evidence>
<comment type="caution">
    <text evidence="2">The sequence shown here is derived from an EMBL/GenBank/DDBJ whole genome shotgun (WGS) entry which is preliminary data.</text>
</comment>
<keyword evidence="1" id="KW-0812">Transmembrane</keyword>
<dbReference type="InterPro" id="IPR024419">
    <property type="entry name" value="YvrJ"/>
</dbReference>
<accession>A0A0F9RCU1</accession>
<reference evidence="2" key="1">
    <citation type="journal article" date="2015" name="Nature">
        <title>Complex archaea that bridge the gap between prokaryotes and eukaryotes.</title>
        <authorList>
            <person name="Spang A."/>
            <person name="Saw J.H."/>
            <person name="Jorgensen S.L."/>
            <person name="Zaremba-Niedzwiedzka K."/>
            <person name="Martijn J."/>
            <person name="Lind A.E."/>
            <person name="van Eijk R."/>
            <person name="Schleper C."/>
            <person name="Guy L."/>
            <person name="Ettema T.J."/>
        </authorList>
    </citation>
    <scope>NUCLEOTIDE SEQUENCE</scope>
</reference>